<dbReference type="SUPFAM" id="SSF53756">
    <property type="entry name" value="UDP-Glycosyltransferase/glycogen phosphorylase"/>
    <property type="match status" value="1"/>
</dbReference>
<dbReference type="InterPro" id="IPR001296">
    <property type="entry name" value="Glyco_trans_1"/>
</dbReference>
<dbReference type="Proteomes" id="UP000651085">
    <property type="component" value="Unassembled WGS sequence"/>
</dbReference>
<keyword evidence="2" id="KW-0808">Transferase</keyword>
<dbReference type="PANTHER" id="PTHR12526:SF629">
    <property type="entry name" value="TEICHURONIC ACID BIOSYNTHESIS GLYCOSYLTRANSFERASE TUAH-RELATED"/>
    <property type="match status" value="1"/>
</dbReference>
<comment type="caution">
    <text evidence="4">The sequence shown here is derived from an EMBL/GenBank/DDBJ whole genome shotgun (WGS) entry which is preliminary data.</text>
</comment>
<proteinExistence type="predicted"/>
<keyword evidence="5" id="KW-1185">Reference proteome</keyword>
<evidence type="ECO:0000256" key="1">
    <source>
        <dbReference type="ARBA" id="ARBA00022676"/>
    </source>
</evidence>
<dbReference type="AlphaFoldDB" id="A0A926FAI2"/>
<feature type="domain" description="Glycosyl transferase family 1" evidence="3">
    <location>
        <begin position="220"/>
        <end position="375"/>
    </location>
</feature>
<evidence type="ECO:0000313" key="5">
    <source>
        <dbReference type="Proteomes" id="UP000651085"/>
    </source>
</evidence>
<dbReference type="GO" id="GO:0016757">
    <property type="term" value="F:glycosyltransferase activity"/>
    <property type="evidence" value="ECO:0007669"/>
    <property type="project" value="UniProtKB-KW"/>
</dbReference>
<keyword evidence="1" id="KW-0328">Glycosyltransferase</keyword>
<sequence>MKLLFISCVCSKTSFDYIYKKSKIKPLQSIQQFHKMLVSGLKCNRVDITALSEIPASGISNRTVILNSEQYDGICYHYLPFIKIPVIKAALHILSSAYFFLQWIWVTKKNKNERHIICDIFSYWPSITILLLSKIFRVKTCLILTDLPSMVSSISSQTHFSLSTITAHIGNLFLSKFDSYVFITSQMNEVVNKNQKPFIVMEGLVNCFFDPIQLKSSKSSNFCIMYSGGLYEKYGIKKLVDAFKYIPYKDIELHLYGDGELRDFLLKVNELDSRIFYNGVLPNSEIVKRQAEVDLLINPRSAKEEFTKYSFPIKNLEYMASGTPLLTTQLPGMPLEYFSYVYIIDDETAAGIADKIITLYNERDSIKIMGEKAKKFVMENKNYIFQGKRISEFLYKLDQKYE</sequence>
<protein>
    <submittedName>
        <fullName evidence="4">Glycosyltransferase</fullName>
    </submittedName>
</protein>
<organism evidence="4 5">
    <name type="scientific">Jilunia laotingensis</name>
    <dbReference type="NCBI Taxonomy" id="2763675"/>
    <lineage>
        <taxon>Bacteria</taxon>
        <taxon>Pseudomonadati</taxon>
        <taxon>Bacteroidota</taxon>
        <taxon>Bacteroidia</taxon>
        <taxon>Bacteroidales</taxon>
        <taxon>Bacteroidaceae</taxon>
        <taxon>Jilunia</taxon>
    </lineage>
</organism>
<dbReference type="RefSeq" id="WP_262435880.1">
    <property type="nucleotide sequence ID" value="NZ_JACRTF010000001.1"/>
</dbReference>
<gene>
    <name evidence="4" type="ORF">H8744_16395</name>
</gene>
<reference evidence="4" key="1">
    <citation type="submission" date="2020-08" db="EMBL/GenBank/DDBJ databases">
        <title>Genome public.</title>
        <authorList>
            <person name="Liu C."/>
            <person name="Sun Q."/>
        </authorList>
    </citation>
    <scope>NUCLEOTIDE SEQUENCE</scope>
    <source>
        <strain evidence="4">N12</strain>
    </source>
</reference>
<evidence type="ECO:0000259" key="3">
    <source>
        <dbReference type="Pfam" id="PF00534"/>
    </source>
</evidence>
<accession>A0A926FAI2</accession>
<dbReference type="EMBL" id="JACRTF010000001">
    <property type="protein sequence ID" value="MBC8594790.1"/>
    <property type="molecule type" value="Genomic_DNA"/>
</dbReference>
<name>A0A926FAI2_9BACT</name>
<evidence type="ECO:0000256" key="2">
    <source>
        <dbReference type="ARBA" id="ARBA00022679"/>
    </source>
</evidence>
<dbReference type="Pfam" id="PF00534">
    <property type="entry name" value="Glycos_transf_1"/>
    <property type="match status" value="1"/>
</dbReference>
<evidence type="ECO:0000313" key="4">
    <source>
        <dbReference type="EMBL" id="MBC8594790.1"/>
    </source>
</evidence>
<dbReference type="PANTHER" id="PTHR12526">
    <property type="entry name" value="GLYCOSYLTRANSFERASE"/>
    <property type="match status" value="1"/>
</dbReference>
<dbReference type="Gene3D" id="3.40.50.2000">
    <property type="entry name" value="Glycogen Phosphorylase B"/>
    <property type="match status" value="1"/>
</dbReference>